<dbReference type="SUPFAM" id="SSF56281">
    <property type="entry name" value="Metallo-hydrolase/oxidoreductase"/>
    <property type="match status" value="1"/>
</dbReference>
<dbReference type="Gene3D" id="3.60.15.10">
    <property type="entry name" value="Ribonuclease Z/Hydroxyacylglutathione hydrolase-like"/>
    <property type="match status" value="1"/>
</dbReference>
<dbReference type="EMBL" id="JAQHRD010000007">
    <property type="protein sequence ID" value="KAJ6438966.1"/>
    <property type="molecule type" value="Genomic_DNA"/>
</dbReference>
<evidence type="ECO:0000313" key="2">
    <source>
        <dbReference type="EMBL" id="KAJ6438966.1"/>
    </source>
</evidence>
<gene>
    <name evidence="2" type="primary">NAPEPLD</name>
    <name evidence="2" type="ORF">O9K51_08369</name>
</gene>
<evidence type="ECO:0000259" key="1">
    <source>
        <dbReference type="Pfam" id="PF12706"/>
    </source>
</evidence>
<name>A0AB34FJZ5_9HYPO</name>
<dbReference type="InterPro" id="IPR001279">
    <property type="entry name" value="Metallo-B-lactamas"/>
</dbReference>
<dbReference type="Proteomes" id="UP001163105">
    <property type="component" value="Unassembled WGS sequence"/>
</dbReference>
<reference evidence="2" key="1">
    <citation type="submission" date="2023-01" db="EMBL/GenBank/DDBJ databases">
        <title>The growth and conidiation of Purpureocillium lavendulum are regulated by nitrogen source and histone H3K14 acetylation.</title>
        <authorList>
            <person name="Tang P."/>
            <person name="Han J."/>
            <person name="Zhang C."/>
            <person name="Tang P."/>
            <person name="Qi F."/>
            <person name="Zhang K."/>
            <person name="Liang L."/>
        </authorList>
    </citation>
    <scope>NUCLEOTIDE SEQUENCE</scope>
    <source>
        <strain evidence="2">YMF1.00683</strain>
    </source>
</reference>
<accession>A0AB34FJZ5</accession>
<sequence length="633" mass="69064">MSIPPQPRNLMSSKGDLRLYQNITVPSSVFICGSQGSGKSHTLGCMLENCLIPSDANRLPRPLKGIVFHYDSFTSDAGGAPCEAAYLSSHPDIKRIYRTLPNVHLEELHFDEGDLNTKRVLDLMAVSSVQGGRIPLYMHVVTRILRQLRIMQQKSNTTFKYRDFKHVPNSEDFLAPTVNTAAISGSAAVITAAAMASTTTKEDSPTAAAPLLGPVSTASSSPGYVTSVAKIAGRASVPDEASSNPHHVVGRGGGVSHFKNPYPSWSNPPGFLSMFRNVLWPLLTGDLKQPDTSPPTVPVVTPQWLPERFAETSSSSSASGAGSKLRATWLGHACYYVEFPSGLRVLFDPRYTPRPCNIADIPAIDAVVISHSHYDHLSHTSVLEIQRSHPDVQFFVGLGLEKWFRKSGLKNVTELDWWEDAELTVQVAAAKGAATAGDSEPAAVNGIKNHNNNANSNNDKGPMRSISARVSCLPCQHTSARSLLDKDTTLWCSWGVKSGGKSVWFGGDTGYRAVPRLPRGVDDWGAEYEALPRCPQFKQIGDLRGPFDLGLIPIGAYYPRAAFSAMHANPFDSVEIFRDTRCARAMGIHWGTWALTMEEVLEPPRVLREALKRRGLPETGVFDVCDIGESREF</sequence>
<dbReference type="GO" id="GO:0005737">
    <property type="term" value="C:cytoplasm"/>
    <property type="evidence" value="ECO:0007669"/>
    <property type="project" value="TreeGrafter"/>
</dbReference>
<feature type="domain" description="Metallo-beta-lactamase" evidence="1">
    <location>
        <begin position="466"/>
        <end position="590"/>
    </location>
</feature>
<dbReference type="GO" id="GO:0070290">
    <property type="term" value="F:N-acylphosphatidylethanolamine-specific phospholipase D activity"/>
    <property type="evidence" value="ECO:0007669"/>
    <property type="project" value="TreeGrafter"/>
</dbReference>
<dbReference type="GO" id="GO:0070292">
    <property type="term" value="P:N-acylphosphatidylethanolamine metabolic process"/>
    <property type="evidence" value="ECO:0007669"/>
    <property type="project" value="TreeGrafter"/>
</dbReference>
<dbReference type="InterPro" id="IPR036866">
    <property type="entry name" value="RibonucZ/Hydroxyglut_hydro"/>
</dbReference>
<feature type="domain" description="Metallo-beta-lactamase" evidence="1">
    <location>
        <begin position="348"/>
        <end position="432"/>
    </location>
</feature>
<dbReference type="PANTHER" id="PTHR15032">
    <property type="entry name" value="N-ACYL-PHOSPHATIDYLETHANOLAMINE-HYDROLYZING PHOSPHOLIPASE D"/>
    <property type="match status" value="1"/>
</dbReference>
<organism evidence="2 3">
    <name type="scientific">Purpureocillium lavendulum</name>
    <dbReference type="NCBI Taxonomy" id="1247861"/>
    <lineage>
        <taxon>Eukaryota</taxon>
        <taxon>Fungi</taxon>
        <taxon>Dikarya</taxon>
        <taxon>Ascomycota</taxon>
        <taxon>Pezizomycotina</taxon>
        <taxon>Sordariomycetes</taxon>
        <taxon>Hypocreomycetidae</taxon>
        <taxon>Hypocreales</taxon>
        <taxon>Ophiocordycipitaceae</taxon>
        <taxon>Purpureocillium</taxon>
    </lineage>
</organism>
<dbReference type="AlphaFoldDB" id="A0AB34FJZ5"/>
<dbReference type="GO" id="GO:0070291">
    <property type="term" value="P:N-acylethanolamine metabolic process"/>
    <property type="evidence" value="ECO:0007669"/>
    <property type="project" value="TreeGrafter"/>
</dbReference>
<dbReference type="PANTHER" id="PTHR15032:SF4">
    <property type="entry name" value="N-ACYL-PHOSPHATIDYLETHANOLAMINE-HYDROLYZING PHOSPHOLIPASE D"/>
    <property type="match status" value="1"/>
</dbReference>
<proteinExistence type="predicted"/>
<evidence type="ECO:0000313" key="3">
    <source>
        <dbReference type="Proteomes" id="UP001163105"/>
    </source>
</evidence>
<protein>
    <submittedName>
        <fullName evidence="2">Tryptophan 2-halogenase</fullName>
    </submittedName>
</protein>
<dbReference type="Pfam" id="PF12706">
    <property type="entry name" value="Lactamase_B_2"/>
    <property type="match status" value="2"/>
</dbReference>
<keyword evidence="3" id="KW-1185">Reference proteome</keyword>
<comment type="caution">
    <text evidence="2">The sequence shown here is derived from an EMBL/GenBank/DDBJ whole genome shotgun (WGS) entry which is preliminary data.</text>
</comment>